<evidence type="ECO:0008006" key="3">
    <source>
        <dbReference type="Google" id="ProtNLM"/>
    </source>
</evidence>
<dbReference type="Proteomes" id="UP000608662">
    <property type="component" value="Unassembled WGS sequence"/>
</dbReference>
<protein>
    <recommendedName>
        <fullName evidence="3">Acetyl-CoA synthetase</fullName>
    </recommendedName>
</protein>
<dbReference type="RefSeq" id="WP_170094888.1">
    <property type="nucleotide sequence ID" value="NZ_WOYG01000001.1"/>
</dbReference>
<name>A0A847UFZ8_9EURY</name>
<dbReference type="InterPro" id="IPR042099">
    <property type="entry name" value="ANL_N_sf"/>
</dbReference>
<dbReference type="Gene3D" id="3.40.50.12780">
    <property type="entry name" value="N-terminal domain of ligase-like"/>
    <property type="match status" value="1"/>
</dbReference>
<accession>A0A847UFZ8</accession>
<reference evidence="1" key="1">
    <citation type="submission" date="2019-12" db="EMBL/GenBank/DDBJ databases">
        <title>Whole-genome sequence of Halomicrobium mukohataei pws1.</title>
        <authorList>
            <person name="Verma D.K."/>
            <person name="Gopal K."/>
            <person name="Prasad E.S."/>
        </authorList>
    </citation>
    <scope>NUCLEOTIDE SEQUENCE</scope>
    <source>
        <strain evidence="1">Pws1</strain>
    </source>
</reference>
<evidence type="ECO:0000313" key="1">
    <source>
        <dbReference type="EMBL" id="NLV11167.1"/>
    </source>
</evidence>
<dbReference type="EMBL" id="WOYG01000001">
    <property type="protein sequence ID" value="NLV11167.1"/>
    <property type="molecule type" value="Genomic_DNA"/>
</dbReference>
<dbReference type="AlphaFoldDB" id="A0A847UFZ8"/>
<dbReference type="OrthoDB" id="205088at2157"/>
<sequence length="251" mass="25759">METLGDLVADARDGDGSLFASSERTAPYSYADFAINVWKTGNLLRHYGVREGARVAVVVGPKAPTADDEPGWLGGTPDPVLAVLAAAVDGAVVDLAPPTSVDAKAMIAPDDWVARYELAPGTKALAYGGPPEDPTVAHLEREAWSENPLAPPAELDPDDPVLAADRTYTHGELLAGADRVVDEYDLTAADEVTIAAPLTEPGTLVAGVLAPMRAGATILLGADQSGTVAVGDGAATGARVIDPESVFDGSH</sequence>
<gene>
    <name evidence="1" type="ORF">GOC74_14650</name>
</gene>
<comment type="caution">
    <text evidence="1">The sequence shown here is derived from an EMBL/GenBank/DDBJ whole genome shotgun (WGS) entry which is preliminary data.</text>
</comment>
<organism evidence="1 2">
    <name type="scientific">Halomicrobium mukohataei</name>
    <dbReference type="NCBI Taxonomy" id="57705"/>
    <lineage>
        <taxon>Archaea</taxon>
        <taxon>Methanobacteriati</taxon>
        <taxon>Methanobacteriota</taxon>
        <taxon>Stenosarchaea group</taxon>
        <taxon>Halobacteria</taxon>
        <taxon>Halobacteriales</taxon>
        <taxon>Haloarculaceae</taxon>
        <taxon>Halomicrobium</taxon>
    </lineage>
</organism>
<dbReference type="SUPFAM" id="SSF56801">
    <property type="entry name" value="Acetyl-CoA synthetase-like"/>
    <property type="match status" value="1"/>
</dbReference>
<evidence type="ECO:0000313" key="2">
    <source>
        <dbReference type="Proteomes" id="UP000608662"/>
    </source>
</evidence>
<proteinExistence type="predicted"/>